<dbReference type="EMBL" id="GDID01006923">
    <property type="protein sequence ID" value="JAP89683.1"/>
    <property type="molecule type" value="Transcribed_RNA"/>
</dbReference>
<organism evidence="1">
    <name type="scientific">Trepomonas sp. PC1</name>
    <dbReference type="NCBI Taxonomy" id="1076344"/>
    <lineage>
        <taxon>Eukaryota</taxon>
        <taxon>Metamonada</taxon>
        <taxon>Diplomonadida</taxon>
        <taxon>Hexamitidae</taxon>
        <taxon>Hexamitinae</taxon>
        <taxon>Trepomonas</taxon>
    </lineage>
</organism>
<sequence>LMMHHSDESILLNLAVIFKKIPFHEEIQCFVRDEVMFLKKAFFVEKMEKIFKIFDYKIKQFLYKITLIKANFSNNSDFNVAQKQLLDILKIKKQYAKSDKKCAKIEFFQSCVSNEECTVEKNQQPNVEIFEKQILAPITIFSKLFTQQKAALTKIDHFYSKIENEKLIKKKYLPSEIETALKNIQSNELLQKITALLQLQNSNVIIVGPGLIANILASTVALQLPFHKRQQVFYYCDDQISTCDHCEGDLIPFNWNSENASQLYEGQIMCVSNVLTQEQYFTKSETKLGLIQKENCKCGKMFHSTPLINSAIIQCMNGVVEQTHIEYLLQQNQCPQIINLLGKGEEIAPQFFYQQNFNGYKLTYMGIRIFGIDQIFFNQLVCRIDEKQKVLISKKIDSIDQLNTIAQLLRLCESYLTTQKNAQMKMDQLQVTYQEVLTTFVGNQIQSKQQIDLTQSQKFSVDEIQNAFLRLLTFK</sequence>
<proteinExistence type="predicted"/>
<feature type="non-terminal residue" evidence="1">
    <location>
        <position position="475"/>
    </location>
</feature>
<evidence type="ECO:0000313" key="1">
    <source>
        <dbReference type="EMBL" id="JAP89683.1"/>
    </source>
</evidence>
<dbReference type="AlphaFoldDB" id="A0A146JYB0"/>
<accession>A0A146JYB0</accession>
<feature type="non-terminal residue" evidence="1">
    <location>
        <position position="1"/>
    </location>
</feature>
<reference evidence="1" key="1">
    <citation type="submission" date="2015-07" db="EMBL/GenBank/DDBJ databases">
        <title>Adaptation to a free-living lifestyle via gene acquisitions in the diplomonad Trepomonas sp. PC1.</title>
        <authorList>
            <person name="Xu F."/>
            <person name="Jerlstrom-Hultqvist J."/>
            <person name="Kolisko M."/>
            <person name="Simpson A.G.B."/>
            <person name="Roger A.J."/>
            <person name="Svard S.G."/>
            <person name="Andersson J.O."/>
        </authorList>
    </citation>
    <scope>NUCLEOTIDE SEQUENCE</scope>
    <source>
        <strain evidence="1">PC1</strain>
    </source>
</reference>
<gene>
    <name evidence="1" type="ORF">TPC1_30822</name>
</gene>
<protein>
    <submittedName>
        <fullName evidence="1">Uncharacterized protein</fullName>
    </submittedName>
</protein>
<name>A0A146JYB0_9EUKA</name>